<protein>
    <submittedName>
        <fullName evidence="1">HET-domain-containing protein</fullName>
    </submittedName>
</protein>
<name>A0ACC0CM99_9PEZI</name>
<organism evidence="1 2">
    <name type="scientific">Hypoxylon rubiginosum</name>
    <dbReference type="NCBI Taxonomy" id="110542"/>
    <lineage>
        <taxon>Eukaryota</taxon>
        <taxon>Fungi</taxon>
        <taxon>Dikarya</taxon>
        <taxon>Ascomycota</taxon>
        <taxon>Pezizomycotina</taxon>
        <taxon>Sordariomycetes</taxon>
        <taxon>Xylariomycetidae</taxon>
        <taxon>Xylariales</taxon>
        <taxon>Hypoxylaceae</taxon>
        <taxon>Hypoxylon</taxon>
    </lineage>
</organism>
<accession>A0ACC0CM99</accession>
<comment type="caution">
    <text evidence="1">The sequence shown here is derived from an EMBL/GenBank/DDBJ whole genome shotgun (WGS) entry which is preliminary data.</text>
</comment>
<sequence length="798" mass="91090">MTFQSVRRSGACPDNLCQYLQIRLGYNQAQDEDIYSILHNPCDSCPDQTEQEPLCGFCRHLRLYHLAMCPHHFQGRYWHINIMHGLRPGEHPSAISRILTTKGCALCGVMASALRAHFIALGWDSEHVREIPLRHWVVDLGLKYIKFTMDTSAPKSSRPAAVFYAQNPSSFPLVSSDIDWSPIRERISQCGPCFDKISISPEIPQGFRLIDVNDRRLVSDFSELGFSHDLKLGSDIRFVALSYVWGHSTVSENNALLGCNGGRLSTAFGLELGKVPRAVEDAITICRRLGRRFLWVDRYCIQQDGNGLDKKAQINAMGNIFSSAEFTIIHATGTCIDDPIPGVSTTREVLQTRANICGLELVSGYPDARLAMVHSTWNRRGWTYQESVLCPRRLLFTSYEMWFECDNERRSYWREHLPERTIDSIDSTGLLGHRLIQGYDVFGAFRRHLENYTARSLTLESDTVDAFKGILTVLYDGDLGIYGLPVNDFDRAMLWYDLEGQPTSASGKKSFPSWSWASAASRVRIPVESWGDFMGPLVHWTYKSPNGKLKAIKSSSMRHHMKNRRPRAHLLVAWWKGCVEAPMPDDVKHASTPICSKRASAGPVQRYWIQRLCEHLVKCETCEECESYMEQRWPCLDQVWNDINQSARRQGLHESSFGSCMVDPLLTENLHPGALWTRAQMARFRIRNQTGPISSWQFVDAEGRRIGHIRASTKRTTPTRLQTALNGDFVECIGVSLVRGSKDYRYYRTYENHDWPGVNLIIINQQEKYQTACRIGVGWIFLWDWVEAGPKFRDIILE</sequence>
<keyword evidence="2" id="KW-1185">Reference proteome</keyword>
<evidence type="ECO:0000313" key="2">
    <source>
        <dbReference type="Proteomes" id="UP001497680"/>
    </source>
</evidence>
<dbReference type="EMBL" id="MU394394">
    <property type="protein sequence ID" value="KAI6081476.1"/>
    <property type="molecule type" value="Genomic_DNA"/>
</dbReference>
<evidence type="ECO:0000313" key="1">
    <source>
        <dbReference type="EMBL" id="KAI6081476.1"/>
    </source>
</evidence>
<gene>
    <name evidence="1" type="ORF">F4821DRAFT_249155</name>
</gene>
<dbReference type="Proteomes" id="UP001497680">
    <property type="component" value="Unassembled WGS sequence"/>
</dbReference>
<proteinExistence type="predicted"/>
<reference evidence="1 2" key="1">
    <citation type="journal article" date="2022" name="New Phytol.">
        <title>Ecological generalism drives hyperdiversity of secondary metabolite gene clusters in xylarialean endophytes.</title>
        <authorList>
            <person name="Franco M.E.E."/>
            <person name="Wisecaver J.H."/>
            <person name="Arnold A.E."/>
            <person name="Ju Y.M."/>
            <person name="Slot J.C."/>
            <person name="Ahrendt S."/>
            <person name="Moore L.P."/>
            <person name="Eastman K.E."/>
            <person name="Scott K."/>
            <person name="Konkel Z."/>
            <person name="Mondo S.J."/>
            <person name="Kuo A."/>
            <person name="Hayes R.D."/>
            <person name="Haridas S."/>
            <person name="Andreopoulos B."/>
            <person name="Riley R."/>
            <person name="LaButti K."/>
            <person name="Pangilinan J."/>
            <person name="Lipzen A."/>
            <person name="Amirebrahimi M."/>
            <person name="Yan J."/>
            <person name="Adam C."/>
            <person name="Keymanesh K."/>
            <person name="Ng V."/>
            <person name="Louie K."/>
            <person name="Northen T."/>
            <person name="Drula E."/>
            <person name="Henrissat B."/>
            <person name="Hsieh H.M."/>
            <person name="Youens-Clark K."/>
            <person name="Lutzoni F."/>
            <person name="Miadlikowska J."/>
            <person name="Eastwood D.C."/>
            <person name="Hamelin R.C."/>
            <person name="Grigoriev I.V."/>
            <person name="U'Ren J.M."/>
        </authorList>
    </citation>
    <scope>NUCLEOTIDE SEQUENCE [LARGE SCALE GENOMIC DNA]</scope>
    <source>
        <strain evidence="1 2">ER1909</strain>
    </source>
</reference>